<accession>A0A5B2VXN1</accession>
<keyword evidence="4" id="KW-1185">Reference proteome</keyword>
<dbReference type="EMBL" id="VUOC01000002">
    <property type="protein sequence ID" value="KAA2243574.1"/>
    <property type="molecule type" value="Genomic_DNA"/>
</dbReference>
<reference evidence="3 4" key="2">
    <citation type="submission" date="2019-09" db="EMBL/GenBank/DDBJ databases">
        <authorList>
            <person name="Jin C."/>
        </authorList>
    </citation>
    <scope>NUCLEOTIDE SEQUENCE [LARGE SCALE GENOMIC DNA]</scope>
    <source>
        <strain evidence="3 4">BN140078</strain>
    </source>
</reference>
<organism evidence="3 4">
    <name type="scientific">Chitinophaga agrisoli</name>
    <dbReference type="NCBI Taxonomy" id="2607653"/>
    <lineage>
        <taxon>Bacteria</taxon>
        <taxon>Pseudomonadati</taxon>
        <taxon>Bacteroidota</taxon>
        <taxon>Chitinophagia</taxon>
        <taxon>Chitinophagales</taxon>
        <taxon>Chitinophagaceae</taxon>
        <taxon>Chitinophaga</taxon>
    </lineage>
</organism>
<dbReference type="Pfam" id="PF08239">
    <property type="entry name" value="SH3_3"/>
    <property type="match status" value="1"/>
</dbReference>
<proteinExistence type="predicted"/>
<name>A0A5B2VXN1_9BACT</name>
<evidence type="ECO:0000259" key="1">
    <source>
        <dbReference type="Pfam" id="PF01551"/>
    </source>
</evidence>
<evidence type="ECO:0000313" key="3">
    <source>
        <dbReference type="EMBL" id="KAA2243574.1"/>
    </source>
</evidence>
<dbReference type="InterPro" id="IPR011055">
    <property type="entry name" value="Dup_hybrid_motif"/>
</dbReference>
<feature type="domain" description="M23ase beta-sheet core" evidence="1">
    <location>
        <begin position="201"/>
        <end position="298"/>
    </location>
</feature>
<dbReference type="PANTHER" id="PTHR21666:SF268">
    <property type="entry name" value="PEPTIDASE M23 DOMAIN-CONTAINING PROTEIN"/>
    <property type="match status" value="1"/>
</dbReference>
<comment type="caution">
    <text evidence="3">The sequence shown here is derived from an EMBL/GenBank/DDBJ whole genome shotgun (WGS) entry which is preliminary data.</text>
</comment>
<sequence>MTDTRWYAFSCIITVLLLAACTASKKGLFTKKTAHEAYAARITDAGLQQTALGNAWFTAAQKALARPLTVTLPYKETGYFAAEKPDAAGFMFSARRGERIDIAVSAQPGGRFLLFADLWQLNTGTGDPTLLGAADTTTWQLRHEVEKDGRFVLRLQPELLRGGNYTVTITTAPTLAFPVPSKTRSRIGSFWGDARDQGGRKHEGIDIFGTFRTPVVAAANGYISRVGLNNLGGKVIFMQPEGKDYTLYYAHLDSQLVRSGQQVMTGDTLGLMGNTGNAKNTPTHLHFGIYTTGGAMDPMPFVNVNRTAPAVISADTALLHNNVRNKMAVSLRSSPAANGTLITKLPANQVMQVLAATDKWYKVLLPDNREGFVESVTLSAEPYRSITIKNASALLAIPDSITAVQTTIPAGASIRILGAYNDYDFVRFEAFNGWIKR</sequence>
<dbReference type="InterPro" id="IPR016047">
    <property type="entry name" value="M23ase_b-sheet_dom"/>
</dbReference>
<feature type="domain" description="SH3b" evidence="2">
    <location>
        <begin position="329"/>
        <end position="379"/>
    </location>
</feature>
<dbReference type="SUPFAM" id="SSF51261">
    <property type="entry name" value="Duplicated hybrid motif"/>
    <property type="match status" value="1"/>
</dbReference>
<dbReference type="InterPro" id="IPR050570">
    <property type="entry name" value="Cell_wall_metabolism_enzyme"/>
</dbReference>
<dbReference type="Proteomes" id="UP000324611">
    <property type="component" value="Unassembled WGS sequence"/>
</dbReference>
<dbReference type="Gene3D" id="2.30.30.40">
    <property type="entry name" value="SH3 Domains"/>
    <property type="match status" value="1"/>
</dbReference>
<evidence type="ECO:0000313" key="4">
    <source>
        <dbReference type="Proteomes" id="UP000324611"/>
    </source>
</evidence>
<dbReference type="Gene3D" id="2.70.70.10">
    <property type="entry name" value="Glucose Permease (Domain IIA)"/>
    <property type="match status" value="1"/>
</dbReference>
<protein>
    <submittedName>
        <fullName evidence="3">M23 family metallopeptidase</fullName>
    </submittedName>
</protein>
<dbReference type="CDD" id="cd12797">
    <property type="entry name" value="M23_peptidase"/>
    <property type="match status" value="1"/>
</dbReference>
<dbReference type="InterPro" id="IPR003646">
    <property type="entry name" value="SH3-like_bac-type"/>
</dbReference>
<dbReference type="GO" id="GO:0004222">
    <property type="term" value="F:metalloendopeptidase activity"/>
    <property type="evidence" value="ECO:0007669"/>
    <property type="project" value="TreeGrafter"/>
</dbReference>
<dbReference type="AlphaFoldDB" id="A0A5B2VXN1"/>
<dbReference type="PANTHER" id="PTHR21666">
    <property type="entry name" value="PEPTIDASE-RELATED"/>
    <property type="match status" value="1"/>
</dbReference>
<gene>
    <name evidence="3" type="ORF">F0L74_13870</name>
</gene>
<dbReference type="RefSeq" id="WP_149838449.1">
    <property type="nucleotide sequence ID" value="NZ_VUOC01000002.1"/>
</dbReference>
<evidence type="ECO:0000259" key="2">
    <source>
        <dbReference type="Pfam" id="PF08239"/>
    </source>
</evidence>
<dbReference type="PROSITE" id="PS51257">
    <property type="entry name" value="PROKAR_LIPOPROTEIN"/>
    <property type="match status" value="1"/>
</dbReference>
<reference evidence="3 4" key="1">
    <citation type="submission" date="2019-09" db="EMBL/GenBank/DDBJ databases">
        <title>Chitinophaga ginsengihumi sp. nov., isolated from soil of ginseng rhizosphere.</title>
        <authorList>
            <person name="Lee J."/>
        </authorList>
    </citation>
    <scope>NUCLEOTIDE SEQUENCE [LARGE SCALE GENOMIC DNA]</scope>
    <source>
        <strain evidence="3 4">BN140078</strain>
    </source>
</reference>
<dbReference type="Pfam" id="PF01551">
    <property type="entry name" value="Peptidase_M23"/>
    <property type="match status" value="1"/>
</dbReference>